<dbReference type="InterPro" id="IPR024437">
    <property type="entry name" value="DUF3825"/>
</dbReference>
<dbReference type="AlphaFoldDB" id="A0A7L5EBS0"/>
<dbReference type="Proteomes" id="UP000503278">
    <property type="component" value="Chromosome"/>
</dbReference>
<dbReference type="Pfam" id="PF12873">
    <property type="entry name" value="DUF3825"/>
    <property type="match status" value="1"/>
</dbReference>
<evidence type="ECO:0000259" key="1">
    <source>
        <dbReference type="Pfam" id="PF12873"/>
    </source>
</evidence>
<evidence type="ECO:0000313" key="2">
    <source>
        <dbReference type="EMBL" id="QJD98363.1"/>
    </source>
</evidence>
<proteinExistence type="predicted"/>
<feature type="domain" description="DUF3825" evidence="1">
    <location>
        <begin position="21"/>
        <end position="244"/>
    </location>
</feature>
<reference evidence="2 3" key="1">
    <citation type="submission" date="2020-04" db="EMBL/GenBank/DDBJ databases">
        <title>Genome sequencing of novel species.</title>
        <authorList>
            <person name="Heo J."/>
            <person name="Kim S.-J."/>
            <person name="Kim J.-S."/>
            <person name="Hong S.-B."/>
            <person name="Kwon S.-W."/>
        </authorList>
    </citation>
    <scope>NUCLEOTIDE SEQUENCE [LARGE SCALE GENOMIC DNA]</scope>
    <source>
        <strain evidence="2 3">F39-2</strain>
    </source>
</reference>
<evidence type="ECO:0000313" key="3">
    <source>
        <dbReference type="Proteomes" id="UP000503278"/>
    </source>
</evidence>
<organism evidence="2 3">
    <name type="scientific">Mucilaginibacter robiniae</name>
    <dbReference type="NCBI Taxonomy" id="2728022"/>
    <lineage>
        <taxon>Bacteria</taxon>
        <taxon>Pseudomonadati</taxon>
        <taxon>Bacteroidota</taxon>
        <taxon>Sphingobacteriia</taxon>
        <taxon>Sphingobacteriales</taxon>
        <taxon>Sphingobacteriaceae</taxon>
        <taxon>Mucilaginibacter</taxon>
    </lineage>
</organism>
<sequence>MNRQSGETWETPYQHLAETIEKKEDWNFQKAEFKSRYKQKYPILTNYLNYTFLRAQTLELISYSADGDKACFNTGLQTRDEKDIFALFFKNKDAVKYNTADWTFITFADSYSTKLNPYRPLPELPTYVSNPVDLVFDTKLEIEINTEHIIDENKNRLPPVLQANRRLAMTSIAGAIESIKAKVVRNYKVAIPHWYDGRVQLLLLPLNLTDDYIADVALVVDKDRQRNIYRAVTILTMDLAYIDA</sequence>
<dbReference type="RefSeq" id="WP_169611105.1">
    <property type="nucleotide sequence ID" value="NZ_CP051682.1"/>
</dbReference>
<protein>
    <submittedName>
        <fullName evidence="2">DUF3825 domain-containing protein</fullName>
    </submittedName>
</protein>
<dbReference type="EMBL" id="CP051682">
    <property type="protein sequence ID" value="QJD98363.1"/>
    <property type="molecule type" value="Genomic_DNA"/>
</dbReference>
<keyword evidence="3" id="KW-1185">Reference proteome</keyword>
<name>A0A7L5EBS0_9SPHI</name>
<gene>
    <name evidence="2" type="ORF">HH214_09815</name>
</gene>
<dbReference type="KEGG" id="mrob:HH214_09815"/>
<accession>A0A7L5EBS0</accession>